<feature type="region of interest" description="Disordered" evidence="2">
    <location>
        <begin position="300"/>
        <end position="360"/>
    </location>
</feature>
<organism evidence="3 4">
    <name type="scientific">Sinomonas halotolerans</name>
    <dbReference type="NCBI Taxonomy" id="1644133"/>
    <lineage>
        <taxon>Bacteria</taxon>
        <taxon>Bacillati</taxon>
        <taxon>Actinomycetota</taxon>
        <taxon>Actinomycetes</taxon>
        <taxon>Micrococcales</taxon>
        <taxon>Micrococcaceae</taxon>
        <taxon>Sinomonas</taxon>
    </lineage>
</organism>
<evidence type="ECO:0000256" key="2">
    <source>
        <dbReference type="SAM" id="MobiDB-lite"/>
    </source>
</evidence>
<sequence length="600" mass="63620">MQVAHDGAALAELVLSPQRDAPLVIVSQHPDHPEDMIDAGRIARGVETAADVWLIENGALTWALEERLGARQRGVFGNAGRVYPPGERWDGLPPRLVRGWGPGRAAEMLIEDALSSGPAVTVLETPQASEEQEVVARFVGTVAEGCAIVELPDGRQASLHAEDVVPGVPLEWVFGRGHAIPGSVERGSGRFRPRTTRTDPRPLKDYGSGRIVLALVVSSAPDRAVLRLWPGLDREVGRGDVSSNPLDAVDQLLAPGEVVAARLLSDTGGVRLSVLDVDEDEPVSTAPALVEGGVPWLELGRDAPGHGGRAAGQGSSAAVRGAREGHGGDGTAAAKTAPGRAASGQADGPVPHASAGRPAGRAALRDALRTIEVLGALAGQGRSAAAEAARLRKTLESLEDEHARTVGERDGLEAEVDRLSTERDRLEADRDRLRAELHAMRQTMRTKTRQLGRSGLPELGRLFPTAEAALHYELYLAWAKVIAPEDKSTVVLPAPSAYTVGAGFLAALGDAHVAGKRAKALDAVVRVLVEDQRYAKPLDLHRVREGEGGDDPHRVRADDGAVLWRASVEKNTPAALRLHFWRLPGGRVELDGVHAHDDGL</sequence>
<evidence type="ECO:0000313" key="4">
    <source>
        <dbReference type="Proteomes" id="UP001422074"/>
    </source>
</evidence>
<evidence type="ECO:0000256" key="1">
    <source>
        <dbReference type="SAM" id="Coils"/>
    </source>
</evidence>
<dbReference type="Gene3D" id="6.10.250.3110">
    <property type="match status" value="1"/>
</dbReference>
<dbReference type="EMBL" id="JBDFRB010000013">
    <property type="protein sequence ID" value="MEN2745489.1"/>
    <property type="molecule type" value="Genomic_DNA"/>
</dbReference>
<gene>
    <name evidence="3" type="ORF">ABCQ75_13220</name>
</gene>
<protein>
    <recommendedName>
        <fullName evidence="5">S1 motif domain-containing protein</fullName>
    </recommendedName>
</protein>
<feature type="region of interest" description="Disordered" evidence="2">
    <location>
        <begin position="184"/>
        <end position="203"/>
    </location>
</feature>
<evidence type="ECO:0000313" key="3">
    <source>
        <dbReference type="EMBL" id="MEN2745489.1"/>
    </source>
</evidence>
<keyword evidence="4" id="KW-1185">Reference proteome</keyword>
<comment type="caution">
    <text evidence="3">The sequence shown here is derived from an EMBL/GenBank/DDBJ whole genome shotgun (WGS) entry which is preliminary data.</text>
</comment>
<dbReference type="RefSeq" id="WP_345885901.1">
    <property type="nucleotide sequence ID" value="NZ_JBDFRB010000013.1"/>
</dbReference>
<proteinExistence type="predicted"/>
<feature type="coiled-coil region" evidence="1">
    <location>
        <begin position="381"/>
        <end position="450"/>
    </location>
</feature>
<name>A0ABU9X3S9_9MICC</name>
<keyword evidence="1" id="KW-0175">Coiled coil</keyword>
<accession>A0ABU9X3S9</accession>
<evidence type="ECO:0008006" key="5">
    <source>
        <dbReference type="Google" id="ProtNLM"/>
    </source>
</evidence>
<feature type="compositionally biased region" description="Low complexity" evidence="2">
    <location>
        <begin position="331"/>
        <end position="342"/>
    </location>
</feature>
<dbReference type="Proteomes" id="UP001422074">
    <property type="component" value="Unassembled WGS sequence"/>
</dbReference>
<reference evidence="3 4" key="1">
    <citation type="submission" date="2024-05" db="EMBL/GenBank/DDBJ databases">
        <title>Sinomonas sp. nov., isolated from a waste landfill.</title>
        <authorList>
            <person name="Zhao Y."/>
        </authorList>
    </citation>
    <scope>NUCLEOTIDE SEQUENCE [LARGE SCALE GENOMIC DNA]</scope>
    <source>
        <strain evidence="3 4">CCTCC AB2014300</strain>
    </source>
</reference>